<accession>A0A2P8CNL3</accession>
<dbReference type="RefSeq" id="WP_106586699.1">
    <property type="nucleotide sequence ID" value="NZ_PYGA01000034.1"/>
</dbReference>
<protein>
    <submittedName>
        <fullName evidence="1">Uncharacterized protein</fullName>
    </submittedName>
</protein>
<dbReference type="AlphaFoldDB" id="A0A2P8CNL3"/>
<organism evidence="1 2">
    <name type="scientific">Murinocardiopsis flavida</name>
    <dbReference type="NCBI Taxonomy" id="645275"/>
    <lineage>
        <taxon>Bacteria</taxon>
        <taxon>Bacillati</taxon>
        <taxon>Actinomycetota</taxon>
        <taxon>Actinomycetes</taxon>
        <taxon>Streptosporangiales</taxon>
        <taxon>Nocardiopsidaceae</taxon>
        <taxon>Murinocardiopsis</taxon>
    </lineage>
</organism>
<name>A0A2P8CNL3_9ACTN</name>
<comment type="caution">
    <text evidence="1">The sequence shown here is derived from an EMBL/GenBank/DDBJ whole genome shotgun (WGS) entry which is preliminary data.</text>
</comment>
<sequence>MAQSSAPGGAASHTVELTVDELIVLDHWLHALDARADFEELAPTRAERTVLWSLLAQTERQNPAVFAADYDRAVAAARARLDPGAV</sequence>
<evidence type="ECO:0000313" key="2">
    <source>
        <dbReference type="Proteomes" id="UP000240542"/>
    </source>
</evidence>
<proteinExistence type="predicted"/>
<reference evidence="1 2" key="1">
    <citation type="submission" date="2018-03" db="EMBL/GenBank/DDBJ databases">
        <title>Genomic Encyclopedia of Archaeal and Bacterial Type Strains, Phase II (KMG-II): from individual species to whole genera.</title>
        <authorList>
            <person name="Goeker M."/>
        </authorList>
    </citation>
    <scope>NUCLEOTIDE SEQUENCE [LARGE SCALE GENOMIC DNA]</scope>
    <source>
        <strain evidence="1 2">DSM 45312</strain>
    </source>
</reference>
<keyword evidence="2" id="KW-1185">Reference proteome</keyword>
<gene>
    <name evidence="1" type="ORF">CLV63_13428</name>
</gene>
<evidence type="ECO:0000313" key="1">
    <source>
        <dbReference type="EMBL" id="PSK86541.1"/>
    </source>
</evidence>
<dbReference type="Proteomes" id="UP000240542">
    <property type="component" value="Unassembled WGS sequence"/>
</dbReference>
<dbReference type="EMBL" id="PYGA01000034">
    <property type="protein sequence ID" value="PSK86541.1"/>
    <property type="molecule type" value="Genomic_DNA"/>
</dbReference>